<comment type="subcellular location">
    <subcellularLocation>
        <location evidence="1">Cytoplasm</location>
        <location evidence="1">Cytoskeleton</location>
    </subcellularLocation>
</comment>
<dbReference type="EMBL" id="JASPKY010000015">
    <property type="protein sequence ID" value="KAK9753187.1"/>
    <property type="molecule type" value="Genomic_DNA"/>
</dbReference>
<dbReference type="SUPFAM" id="SSF48678">
    <property type="entry name" value="Moesin tail domain"/>
    <property type="match status" value="1"/>
</dbReference>
<evidence type="ECO:0000256" key="2">
    <source>
        <dbReference type="ARBA" id="ARBA00023212"/>
    </source>
</evidence>
<proteinExistence type="predicted"/>
<comment type="caution">
    <text evidence="5">The sequence shown here is derived from an EMBL/GenBank/DDBJ whole genome shotgun (WGS) entry which is preliminary data.</text>
</comment>
<dbReference type="PANTHER" id="PTHR23281">
    <property type="entry name" value="MERLIN/MOESIN/EZRIN/RADIXIN"/>
    <property type="match status" value="1"/>
</dbReference>
<dbReference type="Gene3D" id="6.10.360.10">
    <property type="match status" value="1"/>
</dbReference>
<feature type="domain" description="Ezrin/radixin/moesin C-terminal" evidence="4">
    <location>
        <begin position="1"/>
        <end position="74"/>
    </location>
</feature>
<evidence type="ECO:0000256" key="1">
    <source>
        <dbReference type="ARBA" id="ARBA00004245"/>
    </source>
</evidence>
<feature type="coiled-coil region" evidence="3">
    <location>
        <begin position="5"/>
        <end position="32"/>
    </location>
</feature>
<sequence>MEKERVEYLQKSKHLQNQLRELRSEIAVLKVGEKQTELDHLHEEQVKLGENKYSTLKKSKSGSTKSRVAFFEEL</sequence>
<dbReference type="AlphaFoldDB" id="A0AAW1N1Q0"/>
<dbReference type="InterPro" id="IPR011174">
    <property type="entry name" value="ERM"/>
</dbReference>
<keyword evidence="6" id="KW-1185">Reference proteome</keyword>
<dbReference type="PRINTS" id="PR00661">
    <property type="entry name" value="ERMFAMILY"/>
</dbReference>
<keyword evidence="2" id="KW-0963">Cytoplasm</keyword>
<evidence type="ECO:0000259" key="4">
    <source>
        <dbReference type="Pfam" id="PF00769"/>
    </source>
</evidence>
<dbReference type="GO" id="GO:0003779">
    <property type="term" value="F:actin binding"/>
    <property type="evidence" value="ECO:0007669"/>
    <property type="project" value="InterPro"/>
</dbReference>
<gene>
    <name evidence="5" type="ORF">QE152_g3658</name>
</gene>
<dbReference type="InterPro" id="IPR011259">
    <property type="entry name" value="ERM_C_dom"/>
</dbReference>
<dbReference type="Proteomes" id="UP001458880">
    <property type="component" value="Unassembled WGS sequence"/>
</dbReference>
<dbReference type="Pfam" id="PF00769">
    <property type="entry name" value="ERM_C"/>
    <property type="match status" value="1"/>
</dbReference>
<keyword evidence="3" id="KW-0175">Coiled coil</keyword>
<dbReference type="InterPro" id="IPR008954">
    <property type="entry name" value="Moesin_tail_sf"/>
</dbReference>
<dbReference type="GO" id="GO:0005856">
    <property type="term" value="C:cytoskeleton"/>
    <property type="evidence" value="ECO:0007669"/>
    <property type="project" value="UniProtKB-SubCell"/>
</dbReference>
<reference evidence="5 6" key="1">
    <citation type="journal article" date="2024" name="BMC Genomics">
        <title>De novo assembly and annotation of Popillia japonica's genome with initial clues to its potential as an invasive pest.</title>
        <authorList>
            <person name="Cucini C."/>
            <person name="Boschi S."/>
            <person name="Funari R."/>
            <person name="Cardaioli E."/>
            <person name="Iannotti N."/>
            <person name="Marturano G."/>
            <person name="Paoli F."/>
            <person name="Bruttini M."/>
            <person name="Carapelli A."/>
            <person name="Frati F."/>
            <person name="Nardi F."/>
        </authorList>
    </citation>
    <scope>NUCLEOTIDE SEQUENCE [LARGE SCALE GENOMIC DNA]</scope>
    <source>
        <strain evidence="5">DMR45628</strain>
    </source>
</reference>
<name>A0AAW1N1Q0_POPJA</name>
<accession>A0AAW1N1Q0</accession>
<dbReference type="InterPro" id="IPR000798">
    <property type="entry name" value="Ez/rad/moesin-like"/>
</dbReference>
<evidence type="ECO:0000256" key="3">
    <source>
        <dbReference type="SAM" id="Coils"/>
    </source>
</evidence>
<evidence type="ECO:0000313" key="6">
    <source>
        <dbReference type="Proteomes" id="UP001458880"/>
    </source>
</evidence>
<keyword evidence="2" id="KW-0206">Cytoskeleton</keyword>
<organism evidence="5 6">
    <name type="scientific">Popillia japonica</name>
    <name type="common">Japanese beetle</name>
    <dbReference type="NCBI Taxonomy" id="7064"/>
    <lineage>
        <taxon>Eukaryota</taxon>
        <taxon>Metazoa</taxon>
        <taxon>Ecdysozoa</taxon>
        <taxon>Arthropoda</taxon>
        <taxon>Hexapoda</taxon>
        <taxon>Insecta</taxon>
        <taxon>Pterygota</taxon>
        <taxon>Neoptera</taxon>
        <taxon>Endopterygota</taxon>
        <taxon>Coleoptera</taxon>
        <taxon>Polyphaga</taxon>
        <taxon>Scarabaeiformia</taxon>
        <taxon>Scarabaeidae</taxon>
        <taxon>Rutelinae</taxon>
        <taxon>Popillia</taxon>
    </lineage>
</organism>
<evidence type="ECO:0000313" key="5">
    <source>
        <dbReference type="EMBL" id="KAK9753187.1"/>
    </source>
</evidence>
<protein>
    <submittedName>
        <fullName evidence="5">FERM N-terminal domain</fullName>
    </submittedName>
</protein>